<dbReference type="Proteomes" id="UP001162992">
    <property type="component" value="Chromosome 11"/>
</dbReference>
<reference evidence="2" key="1">
    <citation type="journal article" date="2024" name="Proc. Natl. Acad. Sci. U.S.A.">
        <title>Extraordinary preservation of gene collinearity over three hundred million years revealed in homosporous lycophytes.</title>
        <authorList>
            <person name="Li C."/>
            <person name="Wickell D."/>
            <person name="Kuo L.Y."/>
            <person name="Chen X."/>
            <person name="Nie B."/>
            <person name="Liao X."/>
            <person name="Peng D."/>
            <person name="Ji J."/>
            <person name="Jenkins J."/>
            <person name="Williams M."/>
            <person name="Shu S."/>
            <person name="Plott C."/>
            <person name="Barry K."/>
            <person name="Rajasekar S."/>
            <person name="Grimwood J."/>
            <person name="Han X."/>
            <person name="Sun S."/>
            <person name="Hou Z."/>
            <person name="He W."/>
            <person name="Dai G."/>
            <person name="Sun C."/>
            <person name="Schmutz J."/>
            <person name="Leebens-Mack J.H."/>
            <person name="Li F.W."/>
            <person name="Wang L."/>
        </authorList>
    </citation>
    <scope>NUCLEOTIDE SEQUENCE [LARGE SCALE GENOMIC DNA]</scope>
    <source>
        <strain evidence="2">cv. PW_Plant_1</strain>
    </source>
</reference>
<organism evidence="1 2">
    <name type="scientific">Diphasiastrum complanatum</name>
    <name type="common">Issler's clubmoss</name>
    <name type="synonym">Lycopodium complanatum</name>
    <dbReference type="NCBI Taxonomy" id="34168"/>
    <lineage>
        <taxon>Eukaryota</taxon>
        <taxon>Viridiplantae</taxon>
        <taxon>Streptophyta</taxon>
        <taxon>Embryophyta</taxon>
        <taxon>Tracheophyta</taxon>
        <taxon>Lycopodiopsida</taxon>
        <taxon>Lycopodiales</taxon>
        <taxon>Lycopodiaceae</taxon>
        <taxon>Lycopodioideae</taxon>
        <taxon>Diphasiastrum</taxon>
    </lineage>
</organism>
<accession>A0ACC2C8D0</accession>
<comment type="caution">
    <text evidence="1">The sequence shown here is derived from an EMBL/GenBank/DDBJ whole genome shotgun (WGS) entry which is preliminary data.</text>
</comment>
<gene>
    <name evidence="1" type="ORF">O6H91_11G039700</name>
</gene>
<evidence type="ECO:0000313" key="1">
    <source>
        <dbReference type="EMBL" id="KAJ7538251.1"/>
    </source>
</evidence>
<protein>
    <submittedName>
        <fullName evidence="1">Uncharacterized protein</fullName>
    </submittedName>
</protein>
<proteinExistence type="predicted"/>
<name>A0ACC2C8D0_DIPCM</name>
<dbReference type="EMBL" id="CM055102">
    <property type="protein sequence ID" value="KAJ7538251.1"/>
    <property type="molecule type" value="Genomic_DNA"/>
</dbReference>
<sequence length="144" mass="16808">MSILETLRTPYVVHLLENNKMMENKKWIVNMSLEHMFEGSLVDLVNKFGGFFYKNLVRCYTRQLLLGPHYLHSHEIVHCHLKSKNVLVGLMRVKRADFGTTARLENICHNIKTGHCLKQMKRHMLVWVAPEVVRHKEQGSASDI</sequence>
<keyword evidence="2" id="KW-1185">Reference proteome</keyword>
<evidence type="ECO:0000313" key="2">
    <source>
        <dbReference type="Proteomes" id="UP001162992"/>
    </source>
</evidence>